<dbReference type="InterPro" id="IPR036390">
    <property type="entry name" value="WH_DNA-bd_sf"/>
</dbReference>
<dbReference type="PROSITE" id="PS51118">
    <property type="entry name" value="HTH_HXLR"/>
    <property type="match status" value="1"/>
</dbReference>
<dbReference type="Proteomes" id="UP000078124">
    <property type="component" value="Unassembled WGS sequence"/>
</dbReference>
<dbReference type="EMBL" id="FLAC01000009">
    <property type="protein sequence ID" value="SAP80664.1"/>
    <property type="molecule type" value="Genomic_DNA"/>
</dbReference>
<dbReference type="AlphaFoldDB" id="A0A2X2EHT2"/>
<feature type="domain" description="HTH hxlR-type" evidence="4">
    <location>
        <begin position="33"/>
        <end position="131"/>
    </location>
</feature>
<evidence type="ECO:0000313" key="5">
    <source>
        <dbReference type="EMBL" id="SAP80664.1"/>
    </source>
</evidence>
<dbReference type="SUPFAM" id="SSF46785">
    <property type="entry name" value="Winged helix' DNA-binding domain"/>
    <property type="match status" value="1"/>
</dbReference>
<dbReference type="EMBL" id="CAADJE010000036">
    <property type="protein sequence ID" value="VFS89183.1"/>
    <property type="molecule type" value="Genomic_DNA"/>
</dbReference>
<accession>A0A2X2EHT2</accession>
<dbReference type="Proteomes" id="UP000345637">
    <property type="component" value="Unassembled WGS sequence"/>
</dbReference>
<gene>
    <name evidence="6" type="primary">hxlR_2</name>
    <name evidence="6" type="ORF">NCTC12998_06670</name>
    <name evidence="5" type="ORF">SAMEA2273876_02546</name>
</gene>
<dbReference type="GO" id="GO:0003677">
    <property type="term" value="F:DNA binding"/>
    <property type="evidence" value="ECO:0007669"/>
    <property type="project" value="UniProtKB-KW"/>
</dbReference>
<dbReference type="PANTHER" id="PTHR33204:SF37">
    <property type="entry name" value="HTH-TYPE TRANSCRIPTIONAL REGULATOR YODB"/>
    <property type="match status" value="1"/>
</dbReference>
<dbReference type="PANTHER" id="PTHR33204">
    <property type="entry name" value="TRANSCRIPTIONAL REGULATOR, MARR FAMILY"/>
    <property type="match status" value="1"/>
</dbReference>
<sequence length="140" mass="16259">MHDRLDQTALREKIPEEFFVEDRMLGNVLLSQCPSREILHQITGKWGLLVMLVLKNGTKRFGELRREVQGVSERMLTQTLQQLEENKMLLRKSFNTVPPHVEYTLTPLGEEAAGKIKELVDWLQFNIGDILVNKMTLEKQ</sequence>
<evidence type="ECO:0000313" key="8">
    <source>
        <dbReference type="Proteomes" id="UP000345637"/>
    </source>
</evidence>
<reference evidence="6 8" key="1">
    <citation type="submission" date="2019-03" db="EMBL/GenBank/DDBJ databases">
        <authorList>
            <consortium name="Pathogen Informatics"/>
        </authorList>
    </citation>
    <scope>NUCLEOTIDE SEQUENCE [LARGE SCALE GENOMIC DNA]</scope>
    <source>
        <strain evidence="5 7">2880STDY5682802</strain>
        <strain evidence="6 8">NCTC12998</strain>
    </source>
</reference>
<evidence type="ECO:0000256" key="3">
    <source>
        <dbReference type="ARBA" id="ARBA00023163"/>
    </source>
</evidence>
<dbReference type="InterPro" id="IPR002577">
    <property type="entry name" value="HTH_HxlR"/>
</dbReference>
<evidence type="ECO:0000313" key="6">
    <source>
        <dbReference type="EMBL" id="VFS89183.1"/>
    </source>
</evidence>
<protein>
    <submittedName>
        <fullName evidence="6">HTH-type transcriptional activator hxlR</fullName>
    </submittedName>
    <submittedName>
        <fullName evidence="5">Redox-sensing transcriptional regulator QorR</fullName>
    </submittedName>
</protein>
<dbReference type="Gene3D" id="1.10.10.10">
    <property type="entry name" value="Winged helix-like DNA-binding domain superfamily/Winged helix DNA-binding domain"/>
    <property type="match status" value="1"/>
</dbReference>
<keyword evidence="1" id="KW-0805">Transcription regulation</keyword>
<keyword evidence="2" id="KW-0238">DNA-binding</keyword>
<proteinExistence type="predicted"/>
<name>A0A2X2EHT2_RAOPL</name>
<dbReference type="Pfam" id="PF01638">
    <property type="entry name" value="HxlR"/>
    <property type="match status" value="1"/>
</dbReference>
<organism evidence="6 8">
    <name type="scientific">Raoultella planticola</name>
    <name type="common">Klebsiella planticola</name>
    <dbReference type="NCBI Taxonomy" id="575"/>
    <lineage>
        <taxon>Bacteria</taxon>
        <taxon>Pseudomonadati</taxon>
        <taxon>Pseudomonadota</taxon>
        <taxon>Gammaproteobacteria</taxon>
        <taxon>Enterobacterales</taxon>
        <taxon>Enterobacteriaceae</taxon>
        <taxon>Klebsiella/Raoultella group</taxon>
        <taxon>Raoultella</taxon>
    </lineage>
</organism>
<dbReference type="RefSeq" id="WP_397469157.1">
    <property type="nucleotide sequence ID" value="NZ_JAFHUT010000011.1"/>
</dbReference>
<dbReference type="InterPro" id="IPR036388">
    <property type="entry name" value="WH-like_DNA-bd_sf"/>
</dbReference>
<evidence type="ECO:0000259" key="4">
    <source>
        <dbReference type="PROSITE" id="PS51118"/>
    </source>
</evidence>
<evidence type="ECO:0000256" key="1">
    <source>
        <dbReference type="ARBA" id="ARBA00023015"/>
    </source>
</evidence>
<evidence type="ECO:0000256" key="2">
    <source>
        <dbReference type="ARBA" id="ARBA00023125"/>
    </source>
</evidence>
<evidence type="ECO:0000313" key="7">
    <source>
        <dbReference type="Proteomes" id="UP000078124"/>
    </source>
</evidence>
<keyword evidence="3" id="KW-0804">Transcription</keyword>